<dbReference type="PROSITE" id="PS00086">
    <property type="entry name" value="CYTOCHROME_P450"/>
    <property type="match status" value="1"/>
</dbReference>
<dbReference type="PANTHER" id="PTHR46696">
    <property type="entry name" value="P450, PUTATIVE (EUROFUNG)-RELATED"/>
    <property type="match status" value="1"/>
</dbReference>
<evidence type="ECO:0000256" key="1">
    <source>
        <dbReference type="ARBA" id="ARBA00010617"/>
    </source>
</evidence>
<dbReference type="Gene3D" id="1.10.630.10">
    <property type="entry name" value="Cytochrome P450"/>
    <property type="match status" value="1"/>
</dbReference>
<dbReference type="Pfam" id="PF00067">
    <property type="entry name" value="p450"/>
    <property type="match status" value="1"/>
</dbReference>
<keyword evidence="3 7" id="KW-0479">Metal-binding</keyword>
<keyword evidence="9" id="KW-1185">Reference proteome</keyword>
<sequence length="414" mass="46130">MDAANNVDLRDAVRIEDPAFYLDDPWTTFDRMRREAPAFYYESLDTFVLTRYADIRDVVSKPEVFRNREGQFLNDVKYKDQLGDTTMTDSFFPKGGEQVGTTDGVRHQDLRRVLAPAFSASAMEAMSGPIAEYTAELLDEVPVGEAFDWSVIATNIPIRAGSNLIGLPAADHDRVLAWSEELEKLGGNLTFEELQAAVAEFASLQRFIIENIEHKRAHPGDADLLTVLLDAELHNDKVSQANVVTFAMTMLAAGSDTTRSLLNGLVYHFARNPDQWDALRADRSLVPLAVEETLRMVTPARAFVRTAAEDHEIAGQTIREGQHLYLVYMAANRDETVFSEPHRFDVTRKEAVKHLAFGGGAHVCAGSRLVRLEAPIVLNGLLDRFSRIEPAADPVPVMHVVRSGWETMPVVLHV</sequence>
<comment type="caution">
    <text evidence="8">The sequence shown here is derived from an EMBL/GenBank/DDBJ whole genome shotgun (WGS) entry which is preliminary data.</text>
</comment>
<dbReference type="InterPro" id="IPR017972">
    <property type="entry name" value="Cyt_P450_CS"/>
</dbReference>
<accession>A0ABW6SE71</accession>
<keyword evidence="5 7" id="KW-0408">Iron</keyword>
<organism evidence="8 9">
    <name type="scientific">Nocardia jiangxiensis</name>
    <dbReference type="NCBI Taxonomy" id="282685"/>
    <lineage>
        <taxon>Bacteria</taxon>
        <taxon>Bacillati</taxon>
        <taxon>Actinomycetota</taxon>
        <taxon>Actinomycetes</taxon>
        <taxon>Mycobacteriales</taxon>
        <taxon>Nocardiaceae</taxon>
        <taxon>Nocardia</taxon>
    </lineage>
</organism>
<proteinExistence type="inferred from homology"/>
<dbReference type="EMBL" id="JBIAQY010000022">
    <property type="protein sequence ID" value="MFF3573929.1"/>
    <property type="molecule type" value="Genomic_DNA"/>
</dbReference>
<dbReference type="InterPro" id="IPR001128">
    <property type="entry name" value="Cyt_P450"/>
</dbReference>
<keyword evidence="4 7" id="KW-0560">Oxidoreductase</keyword>
<name>A0ABW6SE71_9NOCA</name>
<evidence type="ECO:0000313" key="9">
    <source>
        <dbReference type="Proteomes" id="UP001601992"/>
    </source>
</evidence>
<evidence type="ECO:0000256" key="4">
    <source>
        <dbReference type="ARBA" id="ARBA00023002"/>
    </source>
</evidence>
<gene>
    <name evidence="8" type="ORF">ACFYXQ_39885</name>
</gene>
<dbReference type="InterPro" id="IPR036396">
    <property type="entry name" value="Cyt_P450_sf"/>
</dbReference>
<evidence type="ECO:0000256" key="7">
    <source>
        <dbReference type="RuleBase" id="RU000461"/>
    </source>
</evidence>
<dbReference type="PRINTS" id="PR00359">
    <property type="entry name" value="BP450"/>
</dbReference>
<dbReference type="RefSeq" id="WP_157186729.1">
    <property type="nucleotide sequence ID" value="NZ_JBIAQY010000022.1"/>
</dbReference>
<dbReference type="PANTHER" id="PTHR46696:SF1">
    <property type="entry name" value="CYTOCHROME P450 YJIB-RELATED"/>
    <property type="match status" value="1"/>
</dbReference>
<dbReference type="Proteomes" id="UP001601992">
    <property type="component" value="Unassembled WGS sequence"/>
</dbReference>
<evidence type="ECO:0000256" key="6">
    <source>
        <dbReference type="ARBA" id="ARBA00023033"/>
    </source>
</evidence>
<dbReference type="InterPro" id="IPR002397">
    <property type="entry name" value="Cyt_P450_B"/>
</dbReference>
<evidence type="ECO:0000256" key="5">
    <source>
        <dbReference type="ARBA" id="ARBA00023004"/>
    </source>
</evidence>
<evidence type="ECO:0000256" key="3">
    <source>
        <dbReference type="ARBA" id="ARBA00022723"/>
    </source>
</evidence>
<dbReference type="SUPFAM" id="SSF48264">
    <property type="entry name" value="Cytochrome P450"/>
    <property type="match status" value="1"/>
</dbReference>
<protein>
    <submittedName>
        <fullName evidence="8">Cytochrome P450</fullName>
    </submittedName>
</protein>
<comment type="similarity">
    <text evidence="1 7">Belongs to the cytochrome P450 family.</text>
</comment>
<reference evidence="8 9" key="1">
    <citation type="submission" date="2024-10" db="EMBL/GenBank/DDBJ databases">
        <title>The Natural Products Discovery Center: Release of the First 8490 Sequenced Strains for Exploring Actinobacteria Biosynthetic Diversity.</title>
        <authorList>
            <person name="Kalkreuter E."/>
            <person name="Kautsar S.A."/>
            <person name="Yang D."/>
            <person name="Bader C.D."/>
            <person name="Teijaro C.N."/>
            <person name="Fluegel L."/>
            <person name="Davis C.M."/>
            <person name="Simpson J.R."/>
            <person name="Lauterbach L."/>
            <person name="Steele A.D."/>
            <person name="Gui C."/>
            <person name="Meng S."/>
            <person name="Li G."/>
            <person name="Viehrig K."/>
            <person name="Ye F."/>
            <person name="Su P."/>
            <person name="Kiefer A.F."/>
            <person name="Nichols A."/>
            <person name="Cepeda A.J."/>
            <person name="Yan W."/>
            <person name="Fan B."/>
            <person name="Jiang Y."/>
            <person name="Adhikari A."/>
            <person name="Zheng C.-J."/>
            <person name="Schuster L."/>
            <person name="Cowan T.M."/>
            <person name="Smanski M.J."/>
            <person name="Chevrette M.G."/>
            <person name="De Carvalho L.P.S."/>
            <person name="Shen B."/>
        </authorList>
    </citation>
    <scope>NUCLEOTIDE SEQUENCE [LARGE SCALE GENOMIC DNA]</scope>
    <source>
        <strain evidence="8 9">NPDC002593</strain>
    </source>
</reference>
<evidence type="ECO:0000256" key="2">
    <source>
        <dbReference type="ARBA" id="ARBA00022617"/>
    </source>
</evidence>
<dbReference type="PRINTS" id="PR00385">
    <property type="entry name" value="P450"/>
</dbReference>
<evidence type="ECO:0000313" key="8">
    <source>
        <dbReference type="EMBL" id="MFF3573929.1"/>
    </source>
</evidence>
<keyword evidence="2 7" id="KW-0349">Heme</keyword>
<keyword evidence="6 7" id="KW-0503">Monooxygenase</keyword>